<dbReference type="Proteomes" id="UP001176941">
    <property type="component" value="Chromosome 6"/>
</dbReference>
<organism evidence="2 3">
    <name type="scientific">Rangifer tarandus platyrhynchus</name>
    <name type="common">Svalbard reindeer</name>
    <dbReference type="NCBI Taxonomy" id="3082113"/>
    <lineage>
        <taxon>Eukaryota</taxon>
        <taxon>Metazoa</taxon>
        <taxon>Chordata</taxon>
        <taxon>Craniata</taxon>
        <taxon>Vertebrata</taxon>
        <taxon>Euteleostomi</taxon>
        <taxon>Mammalia</taxon>
        <taxon>Eutheria</taxon>
        <taxon>Laurasiatheria</taxon>
        <taxon>Artiodactyla</taxon>
        <taxon>Ruminantia</taxon>
        <taxon>Pecora</taxon>
        <taxon>Cervidae</taxon>
        <taxon>Odocoileinae</taxon>
        <taxon>Rangifer</taxon>
    </lineage>
</organism>
<gene>
    <name evidence="2" type="ORF">MRATA1EN1_LOCUS25176</name>
</gene>
<name>A0ABN8ZR23_RANTA</name>
<evidence type="ECO:0000256" key="1">
    <source>
        <dbReference type="SAM" id="MobiDB-lite"/>
    </source>
</evidence>
<feature type="compositionally biased region" description="Basic residues" evidence="1">
    <location>
        <begin position="33"/>
        <end position="43"/>
    </location>
</feature>
<accession>A0ABN8ZR23</accession>
<proteinExistence type="predicted"/>
<sequence length="100" mass="11653">MKKLLRQEMYSFRTRSVKMGKAKNYNQVLKTGGKSKPKGSGRKGLKEMGKGEWGRCDKTDFLTKKRKSFNSKRNNHKPGNFSKLYHYVILYDKLENDNSS</sequence>
<evidence type="ECO:0000313" key="3">
    <source>
        <dbReference type="Proteomes" id="UP001176941"/>
    </source>
</evidence>
<reference evidence="2" key="1">
    <citation type="submission" date="2023-04" db="EMBL/GenBank/DDBJ databases">
        <authorList>
            <consortium name="ELIXIR-Norway"/>
        </authorList>
    </citation>
    <scope>NUCLEOTIDE SEQUENCE [LARGE SCALE GENOMIC DNA]</scope>
</reference>
<evidence type="ECO:0000313" key="2">
    <source>
        <dbReference type="EMBL" id="CAI9176214.1"/>
    </source>
</evidence>
<dbReference type="EMBL" id="OX459942">
    <property type="protein sequence ID" value="CAI9176214.1"/>
    <property type="molecule type" value="Genomic_DNA"/>
</dbReference>
<feature type="region of interest" description="Disordered" evidence="1">
    <location>
        <begin position="21"/>
        <end position="50"/>
    </location>
</feature>
<keyword evidence="3" id="KW-1185">Reference proteome</keyword>
<protein>
    <submittedName>
        <fullName evidence="2">Uncharacterized protein</fullName>
    </submittedName>
</protein>